<keyword evidence="4 8" id="KW-1003">Cell membrane</keyword>
<dbReference type="InterPro" id="IPR006702">
    <property type="entry name" value="CASP_dom"/>
</dbReference>
<name>A0AAF0QMQ3_SOLVR</name>
<comment type="subcellular location">
    <subcellularLocation>
        <location evidence="1 8">Cell membrane</location>
        <topology evidence="1 8">Multi-pass membrane protein</topology>
    </subcellularLocation>
</comment>
<comment type="similarity">
    <text evidence="2 8">Belongs to the Casparian strip membrane proteins (CASP) family.</text>
</comment>
<feature type="chain" id="PRO_5041993575" description="CASP-like protein" evidence="9">
    <location>
        <begin position="21"/>
        <end position="169"/>
    </location>
</feature>
<feature type="signal peptide" evidence="9">
    <location>
        <begin position="1"/>
        <end position="20"/>
    </location>
</feature>
<dbReference type="GO" id="GO:0005886">
    <property type="term" value="C:plasma membrane"/>
    <property type="evidence" value="ECO:0007669"/>
    <property type="project" value="UniProtKB-SubCell"/>
</dbReference>
<dbReference type="EMBL" id="CP133615">
    <property type="protein sequence ID" value="WMV23471.1"/>
    <property type="molecule type" value="Genomic_DNA"/>
</dbReference>
<evidence type="ECO:0000256" key="5">
    <source>
        <dbReference type="ARBA" id="ARBA00022692"/>
    </source>
</evidence>
<evidence type="ECO:0000313" key="12">
    <source>
        <dbReference type="Proteomes" id="UP001234989"/>
    </source>
</evidence>
<evidence type="ECO:0000256" key="6">
    <source>
        <dbReference type="ARBA" id="ARBA00022989"/>
    </source>
</evidence>
<evidence type="ECO:0000256" key="2">
    <source>
        <dbReference type="ARBA" id="ARBA00007651"/>
    </source>
</evidence>
<protein>
    <recommendedName>
        <fullName evidence="8">CASP-like protein</fullName>
    </recommendedName>
</protein>
<evidence type="ECO:0000313" key="11">
    <source>
        <dbReference type="EMBL" id="WMV23471.1"/>
    </source>
</evidence>
<evidence type="ECO:0000256" key="4">
    <source>
        <dbReference type="ARBA" id="ARBA00022475"/>
    </source>
</evidence>
<gene>
    <name evidence="11" type="ORF">MTR67_016856</name>
</gene>
<keyword evidence="6 8" id="KW-1133">Transmembrane helix</keyword>
<feature type="transmembrane region" description="Helical" evidence="8">
    <location>
        <begin position="57"/>
        <end position="79"/>
    </location>
</feature>
<dbReference type="Pfam" id="PF04535">
    <property type="entry name" value="CASP_dom"/>
    <property type="match status" value="1"/>
</dbReference>
<evidence type="ECO:0000256" key="3">
    <source>
        <dbReference type="ARBA" id="ARBA00011489"/>
    </source>
</evidence>
<feature type="transmembrane region" description="Helical" evidence="8">
    <location>
        <begin position="100"/>
        <end position="119"/>
    </location>
</feature>
<evidence type="ECO:0000256" key="8">
    <source>
        <dbReference type="RuleBase" id="RU361233"/>
    </source>
</evidence>
<evidence type="ECO:0000256" key="7">
    <source>
        <dbReference type="ARBA" id="ARBA00023136"/>
    </source>
</evidence>
<reference evidence="11" key="1">
    <citation type="submission" date="2023-08" db="EMBL/GenBank/DDBJ databases">
        <title>A de novo genome assembly of Solanum verrucosum Schlechtendal, a Mexican diploid species geographically isolated from the other diploid A-genome species in potato relatives.</title>
        <authorList>
            <person name="Hosaka K."/>
        </authorList>
    </citation>
    <scope>NUCLEOTIDE SEQUENCE</scope>
    <source>
        <tissue evidence="11">Young leaves</tissue>
    </source>
</reference>
<feature type="domain" description="Casparian strip membrane protein" evidence="10">
    <location>
        <begin position="4"/>
        <end position="149"/>
    </location>
</feature>
<proteinExistence type="inferred from homology"/>
<evidence type="ECO:0000259" key="10">
    <source>
        <dbReference type="Pfam" id="PF04535"/>
    </source>
</evidence>
<keyword evidence="7 8" id="KW-0472">Membrane</keyword>
<organism evidence="11 12">
    <name type="scientific">Solanum verrucosum</name>
    <dbReference type="NCBI Taxonomy" id="315347"/>
    <lineage>
        <taxon>Eukaryota</taxon>
        <taxon>Viridiplantae</taxon>
        <taxon>Streptophyta</taxon>
        <taxon>Embryophyta</taxon>
        <taxon>Tracheophyta</taxon>
        <taxon>Spermatophyta</taxon>
        <taxon>Magnoliopsida</taxon>
        <taxon>eudicotyledons</taxon>
        <taxon>Gunneridae</taxon>
        <taxon>Pentapetalae</taxon>
        <taxon>asterids</taxon>
        <taxon>lamiids</taxon>
        <taxon>Solanales</taxon>
        <taxon>Solanaceae</taxon>
        <taxon>Solanoideae</taxon>
        <taxon>Solaneae</taxon>
        <taxon>Solanum</taxon>
    </lineage>
</organism>
<dbReference type="AlphaFoldDB" id="A0AAF0QMQ3"/>
<sequence>MGCLAIVNLLLRVVSFVCLATCVTILTTSSSNMSVASIFHGEVEVKYHFTDFYAYRYMLACSGTGFLYSLIQTAIAIIQAKTGDCISDKLVHFDVYADKIMSMIVGTGAAAGFGLTVDLSRLPNHAMVTVDFLNKENAAASFCLAGFVCNMISSFISFKLFKDDYMYDC</sequence>
<evidence type="ECO:0000256" key="1">
    <source>
        <dbReference type="ARBA" id="ARBA00004651"/>
    </source>
</evidence>
<dbReference type="PANTHER" id="PTHR33573:SF40">
    <property type="entry name" value="CASP-LIKE PROTEIN 4D2"/>
    <property type="match status" value="1"/>
</dbReference>
<feature type="transmembrane region" description="Helical" evidence="8">
    <location>
        <begin position="139"/>
        <end position="161"/>
    </location>
</feature>
<evidence type="ECO:0000256" key="9">
    <source>
        <dbReference type="SAM" id="SignalP"/>
    </source>
</evidence>
<keyword evidence="9" id="KW-0732">Signal</keyword>
<accession>A0AAF0QMQ3</accession>
<comment type="subunit">
    <text evidence="3 8">Homodimer and heterodimers.</text>
</comment>
<comment type="caution">
    <text evidence="8">Lacks conserved residue(s) required for the propagation of feature annotation.</text>
</comment>
<dbReference type="Proteomes" id="UP001234989">
    <property type="component" value="Chromosome 4"/>
</dbReference>
<dbReference type="PANTHER" id="PTHR33573">
    <property type="entry name" value="CASP-LIKE PROTEIN 4A4"/>
    <property type="match status" value="1"/>
</dbReference>
<keyword evidence="5 8" id="KW-0812">Transmembrane</keyword>
<keyword evidence="12" id="KW-1185">Reference proteome</keyword>